<sequence>MYGLLFEILRNYVDMTFGPSTWEAAVQIVNGQQLEIQTNKNYSTRLLTRIISTLCQFIGLPEEDIYYEFGIKSVDYLSDNGFQSSLQVLGKNYIDFLHNINELHEYLHYSYPKIKAPNIQVTSINHNVITLIYSSIREEFAHYLRSQLIYIAKLYFQLDVSAKLVDKKKQAATYIYTFKLYNKGLSWIELLDKDNQLNKNISLLDLTITLPEKEFLGMLPFHLLLTKDMILKRVGTGFLCLRNDILGKEFETCFLISKPKTNPTFDEIHLNRFTTFEIILLNKVSSKSVINNYLIWNFTNTTKINSLEFSLIQKVKRVTHRRIVRIWVNNNTLYITEFNHPLPFGEPQILMVLKTIQPEIFHRLFTLALNIRVDFKDTIKWLLNTLNSISTLFISDSRIRDTKQLYEKKLRISDLNTFDGSRDVIIQGNQQSDEVMKLYEKQRQKAKQMEKSMLQLEKIRKVTDDLLYQCIPSTVARKIRNGTPAIDTIQTFDEVTICFTKVVNFAAKCMHISVEQVIELLNRMYSLYDALTENHKVYKVETVNDSYMLVSGAPHKTPLHAAHIIDTALEIIEVTLLSLYWPESSENIPANNKNKTVYTNENLHLYIGCHTGPIVAGVVGYKTPRYCLFGDTVNTSSRMMSHGVPDKVHISESCAQSLSPYPYEVECRGEISIKGKGNMKTYLVTGRKPEFVLQDTTDGGSRNFADVLKEDLLKDDDIPSENSDDSAKFSINLSDASGTTEEESPPASPKDDGEELEMNTKKSEKQDRKSSRSGSRRSSKSGQKRRQSQPLSNKTSPTNENPNVENQQNNSSFVNNQNTTEVLNEAARRLVETKIKDVKNEQKKKQDITFNLENPKEILKEAPSEPDSQAVDNKVDEATLFKSKPKAPERSRLIKLNPANKVSTVSVSNKPIQVIPDKADVNNVSLDVTESVPNDDNDNVTQEIENQEDTVEQYREMVKQGRFDPVPDLPFCSPQAAIFKDLAQPLCLALTELLIIRPKNPIVYLAIWLRNYSMDSSKFDWVIHSG</sequence>
<keyword evidence="6" id="KW-0456">Lyase</keyword>
<dbReference type="GO" id="GO:0038060">
    <property type="term" value="P:nitric oxide-cGMP-mediated signaling"/>
    <property type="evidence" value="ECO:0007669"/>
    <property type="project" value="TreeGrafter"/>
</dbReference>
<feature type="compositionally biased region" description="Basic and acidic residues" evidence="8">
    <location>
        <begin position="758"/>
        <end position="770"/>
    </location>
</feature>
<dbReference type="GO" id="GO:0004383">
    <property type="term" value="F:guanylate cyclase activity"/>
    <property type="evidence" value="ECO:0007669"/>
    <property type="project" value="UniProtKB-EC"/>
</dbReference>
<feature type="compositionally biased region" description="Low complexity" evidence="8">
    <location>
        <begin position="799"/>
        <end position="817"/>
    </location>
</feature>
<comment type="subcellular location">
    <subcellularLocation>
        <location evidence="1">Cytoplasm</location>
    </subcellularLocation>
</comment>
<evidence type="ECO:0000256" key="4">
    <source>
        <dbReference type="ARBA" id="ARBA00022741"/>
    </source>
</evidence>
<dbReference type="GO" id="GO:0020037">
    <property type="term" value="F:heme binding"/>
    <property type="evidence" value="ECO:0007669"/>
    <property type="project" value="InterPro"/>
</dbReference>
<dbReference type="InterPro" id="IPR011644">
    <property type="entry name" value="Heme_NO-bd"/>
</dbReference>
<evidence type="ECO:0000313" key="10">
    <source>
        <dbReference type="Proteomes" id="UP000050792"/>
    </source>
</evidence>
<dbReference type="Gene3D" id="6.10.250.780">
    <property type="match status" value="1"/>
</dbReference>
<reference evidence="10" key="1">
    <citation type="submission" date="2022-06" db="EMBL/GenBank/DDBJ databases">
        <authorList>
            <person name="Berger JAMES D."/>
            <person name="Berger JAMES D."/>
        </authorList>
    </citation>
    <scope>NUCLEOTIDE SEQUENCE [LARGE SCALE GENOMIC DNA]</scope>
</reference>
<dbReference type="GO" id="GO:0070026">
    <property type="term" value="F:nitric oxide binding"/>
    <property type="evidence" value="ECO:0007669"/>
    <property type="project" value="TreeGrafter"/>
</dbReference>
<feature type="region of interest" description="Disordered" evidence="8">
    <location>
        <begin position="715"/>
        <end position="817"/>
    </location>
</feature>
<dbReference type="EC" id="4.6.1.2" evidence="2"/>
<dbReference type="GO" id="GO:0019826">
    <property type="term" value="F:oxygen sensor activity"/>
    <property type="evidence" value="ECO:0007669"/>
    <property type="project" value="TreeGrafter"/>
</dbReference>
<feature type="compositionally biased region" description="Basic residues" evidence="8">
    <location>
        <begin position="774"/>
        <end position="787"/>
    </location>
</feature>
<protein>
    <recommendedName>
        <fullName evidence="2">guanylate cyclase</fullName>
        <ecNumber evidence="2">4.6.1.2</ecNumber>
    </recommendedName>
</protein>
<evidence type="ECO:0000256" key="8">
    <source>
        <dbReference type="SAM" id="MobiDB-lite"/>
    </source>
</evidence>
<keyword evidence="3" id="KW-0963">Cytoplasm</keyword>
<keyword evidence="7" id="KW-0141">cGMP biosynthesis</keyword>
<evidence type="ECO:0000256" key="5">
    <source>
        <dbReference type="ARBA" id="ARBA00023134"/>
    </source>
</evidence>
<dbReference type="InterPro" id="IPR042463">
    <property type="entry name" value="HNOB_dom_associated_sf"/>
</dbReference>
<evidence type="ECO:0000256" key="1">
    <source>
        <dbReference type="ARBA" id="ARBA00004496"/>
    </source>
</evidence>
<organism evidence="10 11">
    <name type="scientific">Schistosoma rodhaini</name>
    <dbReference type="NCBI Taxonomy" id="6188"/>
    <lineage>
        <taxon>Eukaryota</taxon>
        <taxon>Metazoa</taxon>
        <taxon>Spiralia</taxon>
        <taxon>Lophotrochozoa</taxon>
        <taxon>Platyhelminthes</taxon>
        <taxon>Trematoda</taxon>
        <taxon>Digenea</taxon>
        <taxon>Strigeidida</taxon>
        <taxon>Schistosomatoidea</taxon>
        <taxon>Schistosomatidae</taxon>
        <taxon>Schistosoma</taxon>
    </lineage>
</organism>
<dbReference type="InterPro" id="IPR029787">
    <property type="entry name" value="Nucleotide_cyclase"/>
</dbReference>
<dbReference type="InterPro" id="IPR049630">
    <property type="entry name" value="DYDC-like_DD"/>
</dbReference>
<dbReference type="CDD" id="cd07302">
    <property type="entry name" value="CHD"/>
    <property type="match status" value="1"/>
</dbReference>
<dbReference type="GO" id="GO:0070482">
    <property type="term" value="P:response to oxygen levels"/>
    <property type="evidence" value="ECO:0007669"/>
    <property type="project" value="TreeGrafter"/>
</dbReference>
<dbReference type="InterPro" id="IPR011645">
    <property type="entry name" value="HNOB_dom_associated"/>
</dbReference>
<proteinExistence type="predicted"/>
<keyword evidence="10" id="KW-1185">Reference proteome</keyword>
<dbReference type="GO" id="GO:0005525">
    <property type="term" value="F:GTP binding"/>
    <property type="evidence" value="ECO:0007669"/>
    <property type="project" value="UniProtKB-KW"/>
</dbReference>
<dbReference type="PANTHER" id="PTHR45655:SF10">
    <property type="entry name" value="SOLUBLE GUANYLATE CYCLASE 88E"/>
    <property type="match status" value="1"/>
</dbReference>
<dbReference type="SMART" id="SM00044">
    <property type="entry name" value="CYCc"/>
    <property type="match status" value="1"/>
</dbReference>
<dbReference type="GO" id="GO:0008074">
    <property type="term" value="C:guanylate cyclase complex, soluble"/>
    <property type="evidence" value="ECO:0007669"/>
    <property type="project" value="TreeGrafter"/>
</dbReference>
<evidence type="ECO:0000256" key="6">
    <source>
        <dbReference type="ARBA" id="ARBA00023239"/>
    </source>
</evidence>
<feature type="domain" description="Guanylate cyclase" evidence="9">
    <location>
        <begin position="496"/>
        <end position="640"/>
    </location>
</feature>
<reference evidence="11" key="2">
    <citation type="submission" date="2023-11" db="UniProtKB">
        <authorList>
            <consortium name="WormBaseParasite"/>
        </authorList>
    </citation>
    <scope>IDENTIFICATION</scope>
</reference>
<dbReference type="PROSITE" id="PS50125">
    <property type="entry name" value="GUANYLATE_CYCLASE_2"/>
    <property type="match status" value="1"/>
</dbReference>
<keyword evidence="5" id="KW-0342">GTP-binding</keyword>
<dbReference type="AlphaFoldDB" id="A0AA85F358"/>
<dbReference type="Pfam" id="PF00211">
    <property type="entry name" value="Guanylate_cyc"/>
    <property type="match status" value="1"/>
</dbReference>
<name>A0AA85F358_9TREM</name>
<dbReference type="InterPro" id="IPR024096">
    <property type="entry name" value="NO_sig/Golgi_transp_ligand-bd"/>
</dbReference>
<evidence type="ECO:0000256" key="7">
    <source>
        <dbReference type="ARBA" id="ARBA00023293"/>
    </source>
</evidence>
<dbReference type="SUPFAM" id="SSF111126">
    <property type="entry name" value="Ligand-binding domain in the NO signalling and Golgi transport"/>
    <property type="match status" value="1"/>
</dbReference>
<evidence type="ECO:0000256" key="2">
    <source>
        <dbReference type="ARBA" id="ARBA00012202"/>
    </source>
</evidence>
<dbReference type="Pfam" id="PF07700">
    <property type="entry name" value="HNOB"/>
    <property type="match status" value="1"/>
</dbReference>
<dbReference type="InterPro" id="IPR001054">
    <property type="entry name" value="A/G_cyclase"/>
</dbReference>
<dbReference type="WBParaSite" id="SRDH1_34740.1">
    <property type="protein sequence ID" value="SRDH1_34740.1"/>
    <property type="gene ID" value="SRDH1_34740"/>
</dbReference>
<keyword evidence="4" id="KW-0547">Nucleotide-binding</keyword>
<dbReference type="Gene3D" id="3.30.70.1230">
    <property type="entry name" value="Nucleotide cyclase"/>
    <property type="match status" value="1"/>
</dbReference>
<dbReference type="Gene3D" id="3.30.450.260">
    <property type="entry name" value="Haem NO binding associated domain"/>
    <property type="match status" value="1"/>
</dbReference>
<dbReference type="Gene3D" id="3.90.1520.10">
    <property type="entry name" value="H-NOX domain"/>
    <property type="match status" value="1"/>
</dbReference>
<evidence type="ECO:0000256" key="3">
    <source>
        <dbReference type="ARBA" id="ARBA00022490"/>
    </source>
</evidence>
<accession>A0AA85F358</accession>
<dbReference type="Proteomes" id="UP000050792">
    <property type="component" value="Unassembled WGS sequence"/>
</dbReference>
<evidence type="ECO:0000313" key="11">
    <source>
        <dbReference type="WBParaSite" id="SRDH1_34740.1"/>
    </source>
</evidence>
<evidence type="ECO:0000259" key="9">
    <source>
        <dbReference type="PROSITE" id="PS50125"/>
    </source>
</evidence>
<dbReference type="CDD" id="cd22966">
    <property type="entry name" value="DD_DYDC-like"/>
    <property type="match status" value="1"/>
</dbReference>
<dbReference type="InterPro" id="IPR038158">
    <property type="entry name" value="H-NOX_domain_sf"/>
</dbReference>
<dbReference type="PANTHER" id="PTHR45655">
    <property type="entry name" value="GUANYLATE CYCLASE SOLUBLE SUBUNIT BETA-2"/>
    <property type="match status" value="1"/>
</dbReference>
<feature type="compositionally biased region" description="Polar residues" evidence="8">
    <location>
        <begin position="729"/>
        <end position="739"/>
    </location>
</feature>
<dbReference type="Pfam" id="PF07701">
    <property type="entry name" value="HNOBA"/>
    <property type="match status" value="1"/>
</dbReference>
<dbReference type="SUPFAM" id="SSF55073">
    <property type="entry name" value="Nucleotide cyclase"/>
    <property type="match status" value="1"/>
</dbReference>